<dbReference type="AlphaFoldDB" id="A0A0B0NAS4"/>
<proteinExistence type="predicted"/>
<organism evidence="1 2">
    <name type="scientific">Gossypium arboreum</name>
    <name type="common">Tree cotton</name>
    <name type="synonym">Gossypium nanking</name>
    <dbReference type="NCBI Taxonomy" id="29729"/>
    <lineage>
        <taxon>Eukaryota</taxon>
        <taxon>Viridiplantae</taxon>
        <taxon>Streptophyta</taxon>
        <taxon>Embryophyta</taxon>
        <taxon>Tracheophyta</taxon>
        <taxon>Spermatophyta</taxon>
        <taxon>Magnoliopsida</taxon>
        <taxon>eudicotyledons</taxon>
        <taxon>Gunneridae</taxon>
        <taxon>Pentapetalae</taxon>
        <taxon>rosids</taxon>
        <taxon>malvids</taxon>
        <taxon>Malvales</taxon>
        <taxon>Malvaceae</taxon>
        <taxon>Malvoideae</taxon>
        <taxon>Gossypium</taxon>
    </lineage>
</organism>
<name>A0A0B0NAS4_GOSAR</name>
<evidence type="ECO:0000313" key="1">
    <source>
        <dbReference type="EMBL" id="KHG09752.1"/>
    </source>
</evidence>
<dbReference type="EMBL" id="KN392056">
    <property type="protein sequence ID" value="KHG09752.1"/>
    <property type="molecule type" value="Genomic_DNA"/>
</dbReference>
<reference evidence="2" key="1">
    <citation type="submission" date="2014-09" db="EMBL/GenBank/DDBJ databases">
        <authorList>
            <person name="Mudge J."/>
            <person name="Ramaraj T."/>
            <person name="Lindquist I.E."/>
            <person name="Bharti A.K."/>
            <person name="Sundararajan A."/>
            <person name="Cameron C.T."/>
            <person name="Woodward J.E."/>
            <person name="May G.D."/>
            <person name="Brubaker C."/>
            <person name="Broadhvest J."/>
            <person name="Wilkins T.A."/>
        </authorList>
    </citation>
    <scope>NUCLEOTIDE SEQUENCE</scope>
    <source>
        <strain evidence="2">cv. AKA8401</strain>
    </source>
</reference>
<accession>A0A0B0NAS4</accession>
<dbReference type="Proteomes" id="UP000032142">
    <property type="component" value="Unassembled WGS sequence"/>
</dbReference>
<sequence>MVTLVTCHLYPTNSYGSNGAW</sequence>
<evidence type="ECO:0000313" key="2">
    <source>
        <dbReference type="Proteomes" id="UP000032142"/>
    </source>
</evidence>
<keyword evidence="2" id="KW-1185">Reference proteome</keyword>
<protein>
    <submittedName>
        <fullName evidence="1">Uncharacterized protein</fullName>
    </submittedName>
</protein>
<gene>
    <name evidence="1" type="ORF">F383_14274</name>
</gene>